<dbReference type="NCBIfam" id="TIGR00743">
    <property type="entry name" value="DUF406 family protein"/>
    <property type="match status" value="1"/>
</dbReference>
<sequence>MTEKNLSCRAQEVAACCCVDVGTVIDNSDLNVQIEKKFATLKDAQEMLARLKEKAKESAFSGFEVVDEIESINDEFLLKATFTFECQAESMIFQLAMR</sequence>
<dbReference type="Gene3D" id="3.30.70.860">
    <property type="match status" value="1"/>
</dbReference>
<reference evidence="2 3" key="1">
    <citation type="submission" date="2018-12" db="EMBL/GenBank/DDBJ databases">
        <authorList>
            <consortium name="Pathogen Informatics"/>
        </authorList>
    </citation>
    <scope>NUCLEOTIDE SEQUENCE [LARGE SCALE GENOMIC DNA]</scope>
    <source>
        <strain evidence="2 3">NCTC12871</strain>
    </source>
</reference>
<dbReference type="Proteomes" id="UP000279799">
    <property type="component" value="Chromosome"/>
</dbReference>
<evidence type="ECO:0000256" key="1">
    <source>
        <dbReference type="ARBA" id="ARBA00006201"/>
    </source>
</evidence>
<accession>A0A448TTT7</accession>
<protein>
    <submittedName>
        <fullName evidence="2">Protein of uncharacterized function (DUF406)</fullName>
    </submittedName>
</protein>
<name>A0A448TTT7_9PAST</name>
<organism evidence="2 3">
    <name type="scientific">Actinobacillus delphinicola</name>
    <dbReference type="NCBI Taxonomy" id="51161"/>
    <lineage>
        <taxon>Bacteria</taxon>
        <taxon>Pseudomonadati</taxon>
        <taxon>Pseudomonadota</taxon>
        <taxon>Gammaproteobacteria</taxon>
        <taxon>Pasteurellales</taxon>
        <taxon>Pasteurellaceae</taxon>
        <taxon>Actinobacillus</taxon>
    </lineage>
</organism>
<dbReference type="KEGG" id="adp:NCTC12871_00740"/>
<dbReference type="PANTHER" id="PTHR38769:SF1">
    <property type="entry name" value="UPF0381 PROTEIN YFCZ-RELATED"/>
    <property type="match status" value="1"/>
</dbReference>
<evidence type="ECO:0000313" key="3">
    <source>
        <dbReference type="Proteomes" id="UP000279799"/>
    </source>
</evidence>
<gene>
    <name evidence="2" type="primary">yiiS</name>
    <name evidence="2" type="ORF">NCTC12871_00740</name>
</gene>
<dbReference type="RefSeq" id="WP_126599107.1">
    <property type="nucleotide sequence ID" value="NZ_LR134510.1"/>
</dbReference>
<keyword evidence="3" id="KW-1185">Reference proteome</keyword>
<dbReference type="GO" id="GO:0005829">
    <property type="term" value="C:cytosol"/>
    <property type="evidence" value="ECO:0007669"/>
    <property type="project" value="TreeGrafter"/>
</dbReference>
<evidence type="ECO:0000313" key="2">
    <source>
        <dbReference type="EMBL" id="VEJ09295.1"/>
    </source>
</evidence>
<dbReference type="InterPro" id="IPR005272">
    <property type="entry name" value="DUF406"/>
</dbReference>
<dbReference type="InterPro" id="IPR035571">
    <property type="entry name" value="UPF0234-like_C"/>
</dbReference>
<dbReference type="EMBL" id="LR134510">
    <property type="protein sequence ID" value="VEJ09295.1"/>
    <property type="molecule type" value="Genomic_DNA"/>
</dbReference>
<dbReference type="OrthoDB" id="6198608at2"/>
<comment type="similarity">
    <text evidence="1">Belongs to the UPF0381 family.</text>
</comment>
<proteinExistence type="inferred from homology"/>
<dbReference type="Pfam" id="PF04175">
    <property type="entry name" value="DUF406"/>
    <property type="match status" value="1"/>
</dbReference>
<dbReference type="PANTHER" id="PTHR38769">
    <property type="entry name" value="UPF0381 PROTEIN YFCZ-RELATED"/>
    <property type="match status" value="1"/>
</dbReference>
<dbReference type="AlphaFoldDB" id="A0A448TTT7"/>